<dbReference type="InterPro" id="IPR005302">
    <property type="entry name" value="MoCF_Sase_C"/>
</dbReference>
<evidence type="ECO:0000259" key="1">
    <source>
        <dbReference type="PROSITE" id="PS51340"/>
    </source>
</evidence>
<evidence type="ECO:0000313" key="2">
    <source>
        <dbReference type="EMBL" id="ODQ93647.1"/>
    </source>
</evidence>
<dbReference type="OrthoDB" id="9786134at2"/>
<dbReference type="GO" id="GO:0030170">
    <property type="term" value="F:pyridoxal phosphate binding"/>
    <property type="evidence" value="ECO:0007669"/>
    <property type="project" value="InterPro"/>
</dbReference>
<dbReference type="PROSITE" id="PS51340">
    <property type="entry name" value="MOSC"/>
    <property type="match status" value="1"/>
</dbReference>
<dbReference type="InterPro" id="IPR052353">
    <property type="entry name" value="Benzoxazolinone_Detox_Enz"/>
</dbReference>
<accession>A0A1E3RW97</accession>
<comment type="caution">
    <text evidence="2">The sequence shown here is derived from an EMBL/GenBank/DDBJ whole genome shotgun (WGS) entry which is preliminary data.</text>
</comment>
<reference evidence="3" key="1">
    <citation type="submission" date="2016-09" db="EMBL/GenBank/DDBJ databases">
        <authorList>
            <person name="Greninger A.L."/>
            <person name="Jerome K.R."/>
            <person name="Mcnair B."/>
            <person name="Wallis C."/>
            <person name="Fang F."/>
        </authorList>
    </citation>
    <scope>NUCLEOTIDE SEQUENCE [LARGE SCALE GENOMIC DNA]</scope>
    <source>
        <strain evidence="3">M7</strain>
    </source>
</reference>
<dbReference type="PANTHER" id="PTHR30212:SF2">
    <property type="entry name" value="PROTEIN YIIM"/>
    <property type="match status" value="1"/>
</dbReference>
<name>A0A1E3RW97_9MYCO</name>
<dbReference type="RefSeq" id="WP_069405507.1">
    <property type="nucleotide sequence ID" value="NZ_MIGZ01000062.1"/>
</dbReference>
<dbReference type="SUPFAM" id="SSF50800">
    <property type="entry name" value="PK beta-barrel domain-like"/>
    <property type="match status" value="1"/>
</dbReference>
<dbReference type="EMBL" id="MIGZ01000062">
    <property type="protein sequence ID" value="ODQ93647.1"/>
    <property type="molecule type" value="Genomic_DNA"/>
</dbReference>
<keyword evidence="3" id="KW-1185">Reference proteome</keyword>
<dbReference type="PANTHER" id="PTHR30212">
    <property type="entry name" value="PROTEIN YIIM"/>
    <property type="match status" value="1"/>
</dbReference>
<protein>
    <submittedName>
        <fullName evidence="2">Molybdenum cofactor biosysynthesis protein</fullName>
    </submittedName>
</protein>
<sequence length="217" mass="23427">MPTVLSVNIAHHYSEGPSGNTGFDKRPTAEPVMVRAPGSKRAGLGSGLTGDLIGNRKYHGGDDQAVYAYGREDLDAWQTRLQRPLSNGMFGENFTTVGIDVTGAVIGERWAVGTDGLVLEVSRPRTPCRTFTQFLGIRGWMGTFTRAAVPGAYLRVITPGSVRAGDTVTVTQRPDHGVTIGHVFRAIMTEPELLPDILVADALADEVRQRARRRLAG</sequence>
<dbReference type="InterPro" id="IPR011037">
    <property type="entry name" value="Pyrv_Knase-like_insert_dom_sf"/>
</dbReference>
<gene>
    <name evidence="2" type="ORF">BHQ17_12445</name>
</gene>
<dbReference type="AlphaFoldDB" id="A0A1E3RW97"/>
<dbReference type="GO" id="GO:0003824">
    <property type="term" value="F:catalytic activity"/>
    <property type="evidence" value="ECO:0007669"/>
    <property type="project" value="InterPro"/>
</dbReference>
<dbReference type="GO" id="GO:0030151">
    <property type="term" value="F:molybdenum ion binding"/>
    <property type="evidence" value="ECO:0007669"/>
    <property type="project" value="InterPro"/>
</dbReference>
<proteinExistence type="predicted"/>
<feature type="domain" description="MOSC" evidence="1">
    <location>
        <begin position="26"/>
        <end position="171"/>
    </location>
</feature>
<dbReference type="Gene3D" id="2.40.33.20">
    <property type="entry name" value="PK beta-barrel domain-like"/>
    <property type="match status" value="1"/>
</dbReference>
<evidence type="ECO:0000313" key="3">
    <source>
        <dbReference type="Proteomes" id="UP000094243"/>
    </source>
</evidence>
<dbReference type="Pfam" id="PF03473">
    <property type="entry name" value="MOSC"/>
    <property type="match status" value="1"/>
</dbReference>
<dbReference type="Proteomes" id="UP000094243">
    <property type="component" value="Unassembled WGS sequence"/>
</dbReference>
<organism evidence="2 3">
    <name type="scientific">Mycolicibacterium holsaticum</name>
    <dbReference type="NCBI Taxonomy" id="152142"/>
    <lineage>
        <taxon>Bacteria</taxon>
        <taxon>Bacillati</taxon>
        <taxon>Actinomycetota</taxon>
        <taxon>Actinomycetes</taxon>
        <taxon>Mycobacteriales</taxon>
        <taxon>Mycobacteriaceae</taxon>
        <taxon>Mycolicibacterium</taxon>
    </lineage>
</organism>